<feature type="region of interest" description="Disordered" evidence="1">
    <location>
        <begin position="50"/>
        <end position="80"/>
    </location>
</feature>
<reference evidence="2" key="1">
    <citation type="submission" date="2016-04" db="EMBL/GenBank/DDBJ databases">
        <authorList>
            <person name="Nguyen H.D."/>
            <person name="Samba Siva P."/>
            <person name="Cullis J."/>
            <person name="Levesque C.A."/>
            <person name="Hambleton S."/>
        </authorList>
    </citation>
    <scope>NUCLEOTIDE SEQUENCE</scope>
    <source>
        <strain evidence="2">DAOMC 236422</strain>
    </source>
</reference>
<name>A0A8X7NDL2_9BASI</name>
<evidence type="ECO:0000313" key="2">
    <source>
        <dbReference type="EMBL" id="KAE8271118.1"/>
    </source>
</evidence>
<accession>A0A8X7NDL2</accession>
<comment type="caution">
    <text evidence="2">The sequence shown here is derived from an EMBL/GenBank/DDBJ whole genome shotgun (WGS) entry which is preliminary data.</text>
</comment>
<dbReference type="EMBL" id="LWDG02000027">
    <property type="protein sequence ID" value="KAE8271118.1"/>
    <property type="molecule type" value="Genomic_DNA"/>
</dbReference>
<dbReference type="AlphaFoldDB" id="A0A8X7NDL2"/>
<dbReference type="Proteomes" id="UP000078113">
    <property type="component" value="Unassembled WGS sequence"/>
</dbReference>
<organism evidence="2 3">
    <name type="scientific">Tilletia walkeri</name>
    <dbReference type="NCBI Taxonomy" id="117179"/>
    <lineage>
        <taxon>Eukaryota</taxon>
        <taxon>Fungi</taxon>
        <taxon>Dikarya</taxon>
        <taxon>Basidiomycota</taxon>
        <taxon>Ustilaginomycotina</taxon>
        <taxon>Exobasidiomycetes</taxon>
        <taxon>Tilletiales</taxon>
        <taxon>Tilletiaceae</taxon>
        <taxon>Tilletia</taxon>
    </lineage>
</organism>
<sequence length="357" mass="37546">MAQDATLIIKSVGSPGHSPSIKTLHGRPRSSTKVVASRFVFDPANWEDPVPLPHHRRLQTGSSGQGNPGAGPAHGLLPPPLLLPYAQGSPDHSVHPSLNLHVANSKAEHNRLASTGSTTSLKRYCDSEDGDKKWCVLKRIPWFDAVGASFAWVPGGKGASWPRASAEAVSDAATTAVKAPSASPTAEGSKSTRRHATVVAVPMFPVLPDCENPVGAKPAQGFGWLGNGRGTTWPRSLLSSLGLRGGQKAEKCYWGKGQITQVGAVAAVSDAALEVTSTPAPLSSPLTARRINKVDIGADLQHGAFLDPKSTHHGIISTFPWSSNSGDGATWPRRTMRASKETARKDVASDLSFPLLA</sequence>
<evidence type="ECO:0000313" key="3">
    <source>
        <dbReference type="Proteomes" id="UP000078113"/>
    </source>
</evidence>
<protein>
    <submittedName>
        <fullName evidence="2">Uncharacterized protein</fullName>
    </submittedName>
</protein>
<proteinExistence type="predicted"/>
<gene>
    <name evidence="2" type="ORF">A4X09_0g1210</name>
</gene>
<evidence type="ECO:0000256" key="1">
    <source>
        <dbReference type="SAM" id="MobiDB-lite"/>
    </source>
</evidence>
<reference evidence="2" key="2">
    <citation type="journal article" date="2019" name="IMA Fungus">
        <title>Genome sequencing and comparison of five Tilletia species to identify candidate genes for the detection of regulated species infecting wheat.</title>
        <authorList>
            <person name="Nguyen H.D.T."/>
            <person name="Sultana T."/>
            <person name="Kesanakurti P."/>
            <person name="Hambleton S."/>
        </authorList>
    </citation>
    <scope>NUCLEOTIDE SEQUENCE</scope>
    <source>
        <strain evidence="2">DAOMC 236422</strain>
    </source>
</reference>
<keyword evidence="3" id="KW-1185">Reference proteome</keyword>